<evidence type="ECO:0000313" key="2">
    <source>
        <dbReference type="Proteomes" id="UP001465755"/>
    </source>
</evidence>
<proteinExistence type="predicted"/>
<evidence type="ECO:0000313" key="1">
    <source>
        <dbReference type="EMBL" id="KAK9790542.1"/>
    </source>
</evidence>
<sequence length="85" mass="9424">MVKTRRQRADAAAANAAGFQDLPVDIIEVIAGCLRDTEDFATLRLLCKSAAQAGKAKIRRIRKESLAQRQLERYITHQGACTFCC</sequence>
<comment type="caution">
    <text evidence="1">The sequence shown here is derived from an EMBL/GenBank/DDBJ whole genome shotgun (WGS) entry which is preliminary data.</text>
</comment>
<gene>
    <name evidence="1" type="ORF">WJX73_006204</name>
</gene>
<protein>
    <recommendedName>
        <fullName evidence="3">F-box domain-containing protein</fullName>
    </recommendedName>
</protein>
<keyword evidence="2" id="KW-1185">Reference proteome</keyword>
<name>A0AAW1NPS7_9CHLO</name>
<organism evidence="1 2">
    <name type="scientific">Symbiochloris irregularis</name>
    <dbReference type="NCBI Taxonomy" id="706552"/>
    <lineage>
        <taxon>Eukaryota</taxon>
        <taxon>Viridiplantae</taxon>
        <taxon>Chlorophyta</taxon>
        <taxon>core chlorophytes</taxon>
        <taxon>Trebouxiophyceae</taxon>
        <taxon>Trebouxiales</taxon>
        <taxon>Trebouxiaceae</taxon>
        <taxon>Symbiochloris</taxon>
    </lineage>
</organism>
<evidence type="ECO:0008006" key="3">
    <source>
        <dbReference type="Google" id="ProtNLM"/>
    </source>
</evidence>
<reference evidence="1 2" key="1">
    <citation type="journal article" date="2024" name="Nat. Commun.">
        <title>Phylogenomics reveals the evolutionary origins of lichenization in chlorophyte algae.</title>
        <authorList>
            <person name="Puginier C."/>
            <person name="Libourel C."/>
            <person name="Otte J."/>
            <person name="Skaloud P."/>
            <person name="Haon M."/>
            <person name="Grisel S."/>
            <person name="Petersen M."/>
            <person name="Berrin J.G."/>
            <person name="Delaux P.M."/>
            <person name="Dal Grande F."/>
            <person name="Keller J."/>
        </authorList>
    </citation>
    <scope>NUCLEOTIDE SEQUENCE [LARGE SCALE GENOMIC DNA]</scope>
    <source>
        <strain evidence="1 2">SAG 2036</strain>
    </source>
</reference>
<dbReference type="EMBL" id="JALJOQ010000191">
    <property type="protein sequence ID" value="KAK9790542.1"/>
    <property type="molecule type" value="Genomic_DNA"/>
</dbReference>
<dbReference type="AlphaFoldDB" id="A0AAW1NPS7"/>
<dbReference type="Proteomes" id="UP001465755">
    <property type="component" value="Unassembled WGS sequence"/>
</dbReference>
<accession>A0AAW1NPS7</accession>